<dbReference type="GO" id="GO:0008757">
    <property type="term" value="F:S-adenosylmethionine-dependent methyltransferase activity"/>
    <property type="evidence" value="ECO:0007669"/>
    <property type="project" value="InterPro"/>
</dbReference>
<keyword evidence="1" id="KW-0472">Membrane</keyword>
<dbReference type="InterPro" id="IPR052356">
    <property type="entry name" value="Thiol_S-MT"/>
</dbReference>
<dbReference type="PANTHER" id="PTHR45036">
    <property type="entry name" value="METHYLTRANSFERASE LIKE 7B"/>
    <property type="match status" value="1"/>
</dbReference>
<dbReference type="SUPFAM" id="SSF53335">
    <property type="entry name" value="S-adenosyl-L-methionine-dependent methyltransferases"/>
    <property type="match status" value="1"/>
</dbReference>
<evidence type="ECO:0000259" key="2">
    <source>
        <dbReference type="Pfam" id="PF08241"/>
    </source>
</evidence>
<keyword evidence="4" id="KW-1185">Reference proteome</keyword>
<feature type="domain" description="Methyltransferase type 11" evidence="2">
    <location>
        <begin position="82"/>
        <end position="179"/>
    </location>
</feature>
<dbReference type="Gene3D" id="3.40.50.150">
    <property type="entry name" value="Vaccinia Virus protein VP39"/>
    <property type="match status" value="1"/>
</dbReference>
<dbReference type="CDD" id="cd02440">
    <property type="entry name" value="AdoMet_MTases"/>
    <property type="match status" value="1"/>
</dbReference>
<name>A0A8X6GPR4_TRICU</name>
<dbReference type="EMBL" id="BMAO01001137">
    <property type="protein sequence ID" value="GFQ71319.1"/>
    <property type="molecule type" value="Genomic_DNA"/>
</dbReference>
<dbReference type="GO" id="GO:0032259">
    <property type="term" value="P:methylation"/>
    <property type="evidence" value="ECO:0007669"/>
    <property type="project" value="UniProtKB-KW"/>
</dbReference>
<protein>
    <submittedName>
        <fullName evidence="3">Methyltransferase-like protein 7A</fullName>
    </submittedName>
</protein>
<evidence type="ECO:0000313" key="4">
    <source>
        <dbReference type="Proteomes" id="UP000887116"/>
    </source>
</evidence>
<evidence type="ECO:0000313" key="3">
    <source>
        <dbReference type="EMBL" id="GFQ71319.1"/>
    </source>
</evidence>
<organism evidence="3 4">
    <name type="scientific">Trichonephila clavata</name>
    <name type="common">Joro spider</name>
    <name type="synonym">Nephila clavata</name>
    <dbReference type="NCBI Taxonomy" id="2740835"/>
    <lineage>
        <taxon>Eukaryota</taxon>
        <taxon>Metazoa</taxon>
        <taxon>Ecdysozoa</taxon>
        <taxon>Arthropoda</taxon>
        <taxon>Chelicerata</taxon>
        <taxon>Arachnida</taxon>
        <taxon>Araneae</taxon>
        <taxon>Araneomorphae</taxon>
        <taxon>Entelegynae</taxon>
        <taxon>Araneoidea</taxon>
        <taxon>Nephilidae</taxon>
        <taxon>Trichonephila</taxon>
    </lineage>
</organism>
<accession>A0A8X6GPR4</accession>
<comment type="caution">
    <text evidence="3">The sequence shown here is derived from an EMBL/GenBank/DDBJ whole genome shotgun (WGS) entry which is preliminary data.</text>
</comment>
<feature type="transmembrane region" description="Helical" evidence="1">
    <location>
        <begin position="6"/>
        <end position="30"/>
    </location>
</feature>
<evidence type="ECO:0000256" key="1">
    <source>
        <dbReference type="SAM" id="Phobius"/>
    </source>
</evidence>
<keyword evidence="3" id="KW-0489">Methyltransferase</keyword>
<dbReference type="OrthoDB" id="6423379at2759"/>
<reference evidence="3" key="1">
    <citation type="submission" date="2020-07" db="EMBL/GenBank/DDBJ databases">
        <title>Multicomponent nature underlies the extraordinary mechanical properties of spider dragline silk.</title>
        <authorList>
            <person name="Kono N."/>
            <person name="Nakamura H."/>
            <person name="Mori M."/>
            <person name="Yoshida Y."/>
            <person name="Ohtoshi R."/>
            <person name="Malay A.D."/>
            <person name="Moran D.A.P."/>
            <person name="Tomita M."/>
            <person name="Numata K."/>
            <person name="Arakawa K."/>
        </authorList>
    </citation>
    <scope>NUCLEOTIDE SEQUENCE</scope>
</reference>
<proteinExistence type="predicted"/>
<dbReference type="InterPro" id="IPR029063">
    <property type="entry name" value="SAM-dependent_MTases_sf"/>
</dbReference>
<dbReference type="AlphaFoldDB" id="A0A8X6GPR4"/>
<dbReference type="Pfam" id="PF08241">
    <property type="entry name" value="Methyltransf_11"/>
    <property type="match status" value="1"/>
</dbReference>
<feature type="transmembrane region" description="Helical" evidence="1">
    <location>
        <begin position="42"/>
        <end position="58"/>
    </location>
</feature>
<dbReference type="PANTHER" id="PTHR45036:SF1">
    <property type="entry name" value="METHYLTRANSFERASE LIKE 7A"/>
    <property type="match status" value="1"/>
</dbReference>
<gene>
    <name evidence="3" type="primary">METTL7A</name>
    <name evidence="3" type="ORF">TNCT_207451</name>
</gene>
<keyword evidence="3" id="KW-0808">Transferase</keyword>
<keyword evidence="1" id="KW-0812">Transmembrane</keyword>
<keyword evidence="1" id="KW-1133">Transmembrane helix</keyword>
<dbReference type="Proteomes" id="UP000887116">
    <property type="component" value="Unassembled WGS sequence"/>
</dbReference>
<dbReference type="InterPro" id="IPR013216">
    <property type="entry name" value="Methyltransf_11"/>
</dbReference>
<sequence length="252" mass="29269">MIELFWFLTVILAWILAFTLLLPITMLLLFSDTFRSFFFPKIYLYIILPLYNFKVIPARKKAFQLLNEHLADRDSSKPLEVLEIGIGGGANLEYYPKNCNLTVVDKNKFFEPYFTQNAKRYPHINYKKTIIQRAENMTEIEDNSIEVVVTTYFHCSCDDPDAVVKEIIRVLKPGGKYICMEHVGFPEHTIGLYLQKLAYPVWYLYSNGCTPHRNTAKVIKRAGFSKVICKNHDFGHFMGYLVKHHLIALATK</sequence>